<name>A0ABU1MYX7_9CAUL</name>
<organism evidence="11 12">
    <name type="scientific">Caulobacter rhizosphaerae</name>
    <dbReference type="NCBI Taxonomy" id="2010972"/>
    <lineage>
        <taxon>Bacteria</taxon>
        <taxon>Pseudomonadati</taxon>
        <taxon>Pseudomonadota</taxon>
        <taxon>Alphaproteobacteria</taxon>
        <taxon>Caulobacterales</taxon>
        <taxon>Caulobacteraceae</taxon>
        <taxon>Caulobacter</taxon>
    </lineage>
</organism>
<dbReference type="InterPro" id="IPR036087">
    <property type="entry name" value="Nict_dMeBzImd_PRibTrfase_sf"/>
</dbReference>
<reference evidence="11 12" key="1">
    <citation type="submission" date="2023-07" db="EMBL/GenBank/DDBJ databases">
        <title>Sorghum-associated microbial communities from plants grown in Nebraska, USA.</title>
        <authorList>
            <person name="Schachtman D."/>
        </authorList>
    </citation>
    <scope>NUCLEOTIDE SEQUENCE [LARGE SCALE GENOMIC DNA]</scope>
    <source>
        <strain evidence="11 12">DS2154</strain>
    </source>
</reference>
<evidence type="ECO:0000256" key="6">
    <source>
        <dbReference type="ARBA" id="ARBA00022676"/>
    </source>
</evidence>
<sequence>MMTLPALAAAITPVDAALEPVLRALLDGKAKPPGSLGRIEDLAVRIGLVQNRPDPRIARTDLYVFAGDHGLTDEGVSAYPSSVTAAMVGLFLSGRSSVSAFARASGVQVRVVDAGVDADLPDHPDLIAAKIRRGTRNAAREPALTPDEVLAAIASGADIARAAAADGADVIALGEMGIGNSSSATLVMHRLAPAPLEACVGLGTGHDAEGLARKQAGITRAAQRSDAAEPLDVLAQFGGCEIAMMAGAVLGAASMRRVALIDGFISTAAALAAVRLVPAALDYCVFAHGSAERGHPAMLQALGVRPLLDLDLRLGEGTGAALAAPLLVAAAHLLTDVAALADVLAGVQARPD</sequence>
<dbReference type="HAMAP" id="MF_00230">
    <property type="entry name" value="CobT"/>
    <property type="match status" value="1"/>
</dbReference>
<comment type="caution">
    <text evidence="11">The sequence shown here is derived from an EMBL/GenBank/DDBJ whole genome shotgun (WGS) entry which is preliminary data.</text>
</comment>
<comment type="similarity">
    <text evidence="2 10">Belongs to the CobT family.</text>
</comment>
<dbReference type="PANTHER" id="PTHR43463:SF1">
    <property type="entry name" value="NICOTINATE-NUCLEOTIDE--DIMETHYLBENZIMIDAZOLE PHOSPHORIBOSYLTRANSFERASE"/>
    <property type="match status" value="1"/>
</dbReference>
<dbReference type="SUPFAM" id="SSF52733">
    <property type="entry name" value="Nicotinate mononucleotide:5,6-dimethylbenzimidazole phosphoribosyltransferase (CobT)"/>
    <property type="match status" value="1"/>
</dbReference>
<evidence type="ECO:0000256" key="9">
    <source>
        <dbReference type="ARBA" id="ARBA00047340"/>
    </source>
</evidence>
<evidence type="ECO:0000256" key="5">
    <source>
        <dbReference type="ARBA" id="ARBA00022573"/>
    </source>
</evidence>
<keyword evidence="5 10" id="KW-0169">Cobalamin biosynthesis</keyword>
<accession>A0ABU1MYX7</accession>
<evidence type="ECO:0000256" key="2">
    <source>
        <dbReference type="ARBA" id="ARBA00007110"/>
    </source>
</evidence>
<dbReference type="Pfam" id="PF02277">
    <property type="entry name" value="DBI_PRT"/>
    <property type="match status" value="1"/>
</dbReference>
<dbReference type="InterPro" id="IPR003200">
    <property type="entry name" value="Nict_dMeBzImd_PRibTrfase"/>
</dbReference>
<comment type="pathway">
    <text evidence="1 10">Nucleoside biosynthesis; alpha-ribazole biosynthesis; alpha-ribazole from 5,6-dimethylbenzimidazole: step 1/2.</text>
</comment>
<evidence type="ECO:0000313" key="12">
    <source>
        <dbReference type="Proteomes" id="UP001262754"/>
    </source>
</evidence>
<evidence type="ECO:0000256" key="4">
    <source>
        <dbReference type="ARBA" id="ARBA00015486"/>
    </source>
</evidence>
<dbReference type="EC" id="2.4.2.21" evidence="3 10"/>
<feature type="active site" description="Proton acceptor" evidence="10">
    <location>
        <position position="316"/>
    </location>
</feature>
<protein>
    <recommendedName>
        <fullName evidence="4 10">Nicotinate-nucleotide--dimethylbenzimidazole phosphoribosyltransferase</fullName>
        <shortName evidence="10">NN:DBI PRT</shortName>
        <ecNumber evidence="3 10">2.4.2.21</ecNumber>
    </recommendedName>
    <alternativeName>
        <fullName evidence="8 10">N(1)-alpha-phosphoribosyltransferase</fullName>
    </alternativeName>
</protein>
<keyword evidence="12" id="KW-1185">Reference proteome</keyword>
<dbReference type="Gene3D" id="1.10.1610.10">
    <property type="match status" value="1"/>
</dbReference>
<evidence type="ECO:0000313" key="11">
    <source>
        <dbReference type="EMBL" id="MDR6531379.1"/>
    </source>
</evidence>
<evidence type="ECO:0000256" key="3">
    <source>
        <dbReference type="ARBA" id="ARBA00011991"/>
    </source>
</evidence>
<evidence type="ECO:0000256" key="10">
    <source>
        <dbReference type="HAMAP-Rule" id="MF_00230"/>
    </source>
</evidence>
<dbReference type="NCBIfam" id="TIGR03160">
    <property type="entry name" value="cobT_DBIPRT"/>
    <property type="match status" value="1"/>
</dbReference>
<dbReference type="InterPro" id="IPR017846">
    <property type="entry name" value="Nict_dMeBzImd_PRibTrfase_bact"/>
</dbReference>
<dbReference type="NCBIfam" id="NF000996">
    <property type="entry name" value="PRK00105.1"/>
    <property type="match status" value="1"/>
</dbReference>
<dbReference type="Proteomes" id="UP001262754">
    <property type="component" value="Unassembled WGS sequence"/>
</dbReference>
<dbReference type="EMBL" id="JAVDRL010000005">
    <property type="protein sequence ID" value="MDR6531379.1"/>
    <property type="molecule type" value="Genomic_DNA"/>
</dbReference>
<proteinExistence type="inferred from homology"/>
<keyword evidence="7 10" id="KW-0808">Transferase</keyword>
<comment type="catalytic activity">
    <reaction evidence="9 10">
        <text>5,6-dimethylbenzimidazole + nicotinate beta-D-ribonucleotide = alpha-ribazole 5'-phosphate + nicotinate + H(+)</text>
        <dbReference type="Rhea" id="RHEA:11196"/>
        <dbReference type="ChEBI" id="CHEBI:15378"/>
        <dbReference type="ChEBI" id="CHEBI:15890"/>
        <dbReference type="ChEBI" id="CHEBI:32544"/>
        <dbReference type="ChEBI" id="CHEBI:57502"/>
        <dbReference type="ChEBI" id="CHEBI:57918"/>
        <dbReference type="EC" id="2.4.2.21"/>
    </reaction>
</comment>
<comment type="function">
    <text evidence="10">Catalyzes the synthesis of alpha-ribazole-5'-phosphate from nicotinate mononucleotide (NAMN) and 5,6-dimethylbenzimidazole (DMB).</text>
</comment>
<dbReference type="RefSeq" id="WP_310031261.1">
    <property type="nucleotide sequence ID" value="NZ_JAVDRL010000005.1"/>
</dbReference>
<dbReference type="CDD" id="cd02439">
    <property type="entry name" value="DMB-PRT_CobT"/>
    <property type="match status" value="1"/>
</dbReference>
<dbReference type="Gene3D" id="3.40.50.10210">
    <property type="match status" value="1"/>
</dbReference>
<evidence type="ECO:0000256" key="1">
    <source>
        <dbReference type="ARBA" id="ARBA00005049"/>
    </source>
</evidence>
<dbReference type="PANTHER" id="PTHR43463">
    <property type="entry name" value="NICOTINATE-NUCLEOTIDE--DIMETHYLBENZIMIDAZOLE PHOSPHORIBOSYLTRANSFERASE"/>
    <property type="match status" value="1"/>
</dbReference>
<gene>
    <name evidence="10" type="primary">cobT</name>
    <name evidence="11" type="ORF">J2800_002121</name>
</gene>
<keyword evidence="6 10" id="KW-0328">Glycosyltransferase</keyword>
<dbReference type="GO" id="GO:0008939">
    <property type="term" value="F:nicotinate-nucleotide-dimethylbenzimidazole phosphoribosyltransferase activity"/>
    <property type="evidence" value="ECO:0007669"/>
    <property type="project" value="UniProtKB-EC"/>
</dbReference>
<evidence type="ECO:0000256" key="7">
    <source>
        <dbReference type="ARBA" id="ARBA00022679"/>
    </source>
</evidence>
<evidence type="ECO:0000256" key="8">
    <source>
        <dbReference type="ARBA" id="ARBA00030686"/>
    </source>
</evidence>
<dbReference type="InterPro" id="IPR023195">
    <property type="entry name" value="Nict_dMeBzImd_PRibTrfase_N"/>
</dbReference>